<protein>
    <recommendedName>
        <fullName evidence="3">Phage protein</fullName>
    </recommendedName>
</protein>
<reference evidence="1" key="1">
    <citation type="submission" date="2019-11" db="EMBL/GenBank/DDBJ databases">
        <title>Characterization of Clostridium perfringens isolates from swine manure treated agricultural soils.</title>
        <authorList>
            <person name="Wushke S.T."/>
        </authorList>
    </citation>
    <scope>NUCLEOTIDE SEQUENCE</scope>
    <source>
        <strain evidence="1">X62</strain>
    </source>
</reference>
<sequence length="60" mass="7699">MENKRTDYFREYMSTYRKEKKETVHKAQKNWREKNREYQKLYMREYRAKKKAEKLAKEMA</sequence>
<evidence type="ECO:0008006" key="3">
    <source>
        <dbReference type="Google" id="ProtNLM"/>
    </source>
</evidence>
<dbReference type="EMBL" id="WNUR01000064">
    <property type="protein sequence ID" value="MDZ7542304.1"/>
    <property type="molecule type" value="Genomic_DNA"/>
</dbReference>
<evidence type="ECO:0000313" key="2">
    <source>
        <dbReference type="Proteomes" id="UP001288944"/>
    </source>
</evidence>
<organism evidence="1 2">
    <name type="scientific">Clostridium perfringens</name>
    <dbReference type="NCBI Taxonomy" id="1502"/>
    <lineage>
        <taxon>Bacteria</taxon>
        <taxon>Bacillati</taxon>
        <taxon>Bacillota</taxon>
        <taxon>Clostridia</taxon>
        <taxon>Eubacteriales</taxon>
        <taxon>Clostridiaceae</taxon>
        <taxon>Clostridium</taxon>
    </lineage>
</organism>
<dbReference type="AlphaFoldDB" id="A0AAW9KIG4"/>
<dbReference type="Proteomes" id="UP001288944">
    <property type="component" value="Unassembled WGS sequence"/>
</dbReference>
<dbReference type="RefSeq" id="WP_291669119.1">
    <property type="nucleotide sequence ID" value="NZ_CP148617.1"/>
</dbReference>
<comment type="caution">
    <text evidence="1">The sequence shown here is derived from an EMBL/GenBank/DDBJ whole genome shotgun (WGS) entry which is preliminary data.</text>
</comment>
<proteinExistence type="predicted"/>
<name>A0AAW9KIG4_CLOPF</name>
<gene>
    <name evidence="1" type="ORF">GNF83_13910</name>
</gene>
<accession>A0AAW9KIG4</accession>
<evidence type="ECO:0000313" key="1">
    <source>
        <dbReference type="EMBL" id="MDZ7542304.1"/>
    </source>
</evidence>